<sequence length="207" mass="22343">MLGGVRRCCRTRGSTAGAQTWEIIRHTQQESAGWCGRAPEGAGGREVREVAGWCEWAQEGARGRERAQDRAGGCRVVWEGTGCAERLQGGAEMEDAGGCRRVREGAGGCERVQEGAGGCGEVWEGVGMCERVRGGVRGRTKVWEDTGQSGRAQVVAERVPGRRERAQDNAGGCGEVWSSGGELLGGLLEESEEESIYFYYQAQKDPW</sequence>
<gene>
    <name evidence="1" type="ORF">BV22DRAFT_1052781</name>
</gene>
<accession>A0ACB8AUE2</accession>
<proteinExistence type="predicted"/>
<feature type="non-terminal residue" evidence="1">
    <location>
        <position position="207"/>
    </location>
</feature>
<dbReference type="EMBL" id="MU267393">
    <property type="protein sequence ID" value="KAH7916975.1"/>
    <property type="molecule type" value="Genomic_DNA"/>
</dbReference>
<keyword evidence="2" id="KW-1185">Reference proteome</keyword>
<evidence type="ECO:0000313" key="1">
    <source>
        <dbReference type="EMBL" id="KAH7916975.1"/>
    </source>
</evidence>
<evidence type="ECO:0000313" key="2">
    <source>
        <dbReference type="Proteomes" id="UP000790709"/>
    </source>
</evidence>
<comment type="caution">
    <text evidence="1">The sequence shown here is derived from an EMBL/GenBank/DDBJ whole genome shotgun (WGS) entry which is preliminary data.</text>
</comment>
<dbReference type="Proteomes" id="UP000790709">
    <property type="component" value="Unassembled WGS sequence"/>
</dbReference>
<reference evidence="1" key="1">
    <citation type="journal article" date="2021" name="New Phytol.">
        <title>Evolutionary innovations through gain and loss of genes in the ectomycorrhizal Boletales.</title>
        <authorList>
            <person name="Wu G."/>
            <person name="Miyauchi S."/>
            <person name="Morin E."/>
            <person name="Kuo A."/>
            <person name="Drula E."/>
            <person name="Varga T."/>
            <person name="Kohler A."/>
            <person name="Feng B."/>
            <person name="Cao Y."/>
            <person name="Lipzen A."/>
            <person name="Daum C."/>
            <person name="Hundley H."/>
            <person name="Pangilinan J."/>
            <person name="Johnson J."/>
            <person name="Barry K."/>
            <person name="LaButti K."/>
            <person name="Ng V."/>
            <person name="Ahrendt S."/>
            <person name="Min B."/>
            <person name="Choi I.G."/>
            <person name="Park H."/>
            <person name="Plett J.M."/>
            <person name="Magnuson J."/>
            <person name="Spatafora J.W."/>
            <person name="Nagy L.G."/>
            <person name="Henrissat B."/>
            <person name="Grigoriev I.V."/>
            <person name="Yang Z.L."/>
            <person name="Xu J."/>
            <person name="Martin F.M."/>
        </authorList>
    </citation>
    <scope>NUCLEOTIDE SEQUENCE</scope>
    <source>
        <strain evidence="1">KUC20120723A-06</strain>
    </source>
</reference>
<organism evidence="1 2">
    <name type="scientific">Leucogyrophana mollusca</name>
    <dbReference type="NCBI Taxonomy" id="85980"/>
    <lineage>
        <taxon>Eukaryota</taxon>
        <taxon>Fungi</taxon>
        <taxon>Dikarya</taxon>
        <taxon>Basidiomycota</taxon>
        <taxon>Agaricomycotina</taxon>
        <taxon>Agaricomycetes</taxon>
        <taxon>Agaricomycetidae</taxon>
        <taxon>Boletales</taxon>
        <taxon>Boletales incertae sedis</taxon>
        <taxon>Leucogyrophana</taxon>
    </lineage>
</organism>
<protein>
    <submittedName>
        <fullName evidence="1">Uncharacterized protein</fullName>
    </submittedName>
</protein>
<name>A0ACB8AUE2_9AGAM</name>